<evidence type="ECO:0000313" key="6">
    <source>
        <dbReference type="EMBL" id="MBJ6363417.1"/>
    </source>
</evidence>
<comment type="similarity">
    <text evidence="3">Belongs to the RimP family.</text>
</comment>
<dbReference type="InterPro" id="IPR028989">
    <property type="entry name" value="RimP_N"/>
</dbReference>
<dbReference type="InterPro" id="IPR036847">
    <property type="entry name" value="RimP_C_sf"/>
</dbReference>
<sequence>MNTTEIKTVVEGMLQPYLDEHGFELVDIEYVKEGGSWFLRVFADKEGGIDIDECGKISEYLSEQLDQNDPISEAYFLEVSSPGAERPLKKADDVRAAVGEYVFFTTYEPIDKTKEFEGWLRSFDGEEVVIEVGRKKHAIPYAKVASARLAIQF</sequence>
<dbReference type="GO" id="GO:0005829">
    <property type="term" value="C:cytosol"/>
    <property type="evidence" value="ECO:0007669"/>
    <property type="project" value="TreeGrafter"/>
</dbReference>
<proteinExistence type="inferred from homology"/>
<feature type="domain" description="Ribosome maturation factor RimP C-terminal" evidence="5">
    <location>
        <begin position="88"/>
        <end position="153"/>
    </location>
</feature>
<accession>A0A934MWR4</accession>
<evidence type="ECO:0000259" key="5">
    <source>
        <dbReference type="Pfam" id="PF17384"/>
    </source>
</evidence>
<keyword evidence="1 3" id="KW-0963">Cytoplasm</keyword>
<evidence type="ECO:0000256" key="3">
    <source>
        <dbReference type="HAMAP-Rule" id="MF_01077"/>
    </source>
</evidence>
<dbReference type="PANTHER" id="PTHR33867:SF1">
    <property type="entry name" value="RIBOSOME MATURATION FACTOR RIMP"/>
    <property type="match status" value="1"/>
</dbReference>
<dbReference type="Pfam" id="PF02576">
    <property type="entry name" value="RimP_N"/>
    <property type="match status" value="1"/>
</dbReference>
<evidence type="ECO:0000256" key="1">
    <source>
        <dbReference type="ARBA" id="ARBA00022490"/>
    </source>
</evidence>
<dbReference type="HAMAP" id="MF_01077">
    <property type="entry name" value="RimP"/>
    <property type="match status" value="1"/>
</dbReference>
<feature type="domain" description="Ribosome maturation factor RimP N-terminal" evidence="4">
    <location>
        <begin position="13"/>
        <end position="85"/>
    </location>
</feature>
<dbReference type="GO" id="GO:0006412">
    <property type="term" value="P:translation"/>
    <property type="evidence" value="ECO:0007669"/>
    <property type="project" value="TreeGrafter"/>
</dbReference>
<evidence type="ECO:0000256" key="2">
    <source>
        <dbReference type="ARBA" id="ARBA00022517"/>
    </source>
</evidence>
<reference evidence="6" key="1">
    <citation type="submission" date="2020-12" db="EMBL/GenBank/DDBJ databases">
        <authorList>
            <person name="Huq M.A."/>
        </authorList>
    </citation>
    <scope>NUCLEOTIDE SEQUENCE</scope>
    <source>
        <strain evidence="6">MAHUQ-46</strain>
    </source>
</reference>
<comment type="function">
    <text evidence="3">Required for maturation of 30S ribosomal subunits.</text>
</comment>
<dbReference type="RefSeq" id="WP_199020960.1">
    <property type="nucleotide sequence ID" value="NZ_JAELUP010000103.1"/>
</dbReference>
<dbReference type="GO" id="GO:0000028">
    <property type="term" value="P:ribosomal small subunit assembly"/>
    <property type="evidence" value="ECO:0007669"/>
    <property type="project" value="TreeGrafter"/>
</dbReference>
<gene>
    <name evidence="3 6" type="primary">rimP</name>
    <name evidence="6" type="ORF">JFN88_19615</name>
</gene>
<keyword evidence="7" id="KW-1185">Reference proteome</keyword>
<comment type="caution">
    <text evidence="6">The sequence shown here is derived from an EMBL/GenBank/DDBJ whole genome shotgun (WGS) entry which is preliminary data.</text>
</comment>
<dbReference type="SUPFAM" id="SSF74942">
    <property type="entry name" value="YhbC-like, C-terminal domain"/>
    <property type="match status" value="1"/>
</dbReference>
<dbReference type="SUPFAM" id="SSF75420">
    <property type="entry name" value="YhbC-like, N-terminal domain"/>
    <property type="match status" value="1"/>
</dbReference>
<dbReference type="AlphaFoldDB" id="A0A934MWR4"/>
<dbReference type="Pfam" id="PF17384">
    <property type="entry name" value="DUF150_C"/>
    <property type="match status" value="1"/>
</dbReference>
<dbReference type="NCBIfam" id="NF000928">
    <property type="entry name" value="PRK00092.1-2"/>
    <property type="match status" value="1"/>
</dbReference>
<dbReference type="InterPro" id="IPR003728">
    <property type="entry name" value="Ribosome_maturation_RimP"/>
</dbReference>
<name>A0A934MWR4_9BACL</name>
<dbReference type="Proteomes" id="UP000640274">
    <property type="component" value="Unassembled WGS sequence"/>
</dbReference>
<dbReference type="Gene3D" id="2.30.30.180">
    <property type="entry name" value="Ribosome maturation factor RimP, C-terminal domain"/>
    <property type="match status" value="1"/>
</dbReference>
<dbReference type="CDD" id="cd01734">
    <property type="entry name" value="YlxS_C"/>
    <property type="match status" value="1"/>
</dbReference>
<dbReference type="PANTHER" id="PTHR33867">
    <property type="entry name" value="RIBOSOME MATURATION FACTOR RIMP"/>
    <property type="match status" value="1"/>
</dbReference>
<organism evidence="6 7">
    <name type="scientific">Paenibacillus roseus</name>
    <dbReference type="NCBI Taxonomy" id="2798579"/>
    <lineage>
        <taxon>Bacteria</taxon>
        <taxon>Bacillati</taxon>
        <taxon>Bacillota</taxon>
        <taxon>Bacilli</taxon>
        <taxon>Bacillales</taxon>
        <taxon>Paenibacillaceae</taxon>
        <taxon>Paenibacillus</taxon>
    </lineage>
</organism>
<keyword evidence="2 3" id="KW-0690">Ribosome biogenesis</keyword>
<dbReference type="InterPro" id="IPR035956">
    <property type="entry name" value="RimP_N_sf"/>
</dbReference>
<evidence type="ECO:0000259" key="4">
    <source>
        <dbReference type="Pfam" id="PF02576"/>
    </source>
</evidence>
<dbReference type="InterPro" id="IPR028998">
    <property type="entry name" value="RimP_C"/>
</dbReference>
<comment type="subcellular location">
    <subcellularLocation>
        <location evidence="3">Cytoplasm</location>
    </subcellularLocation>
</comment>
<evidence type="ECO:0000313" key="7">
    <source>
        <dbReference type="Proteomes" id="UP000640274"/>
    </source>
</evidence>
<dbReference type="FunFam" id="3.30.300.70:FF:000001">
    <property type="entry name" value="Ribosome maturation factor RimP"/>
    <property type="match status" value="1"/>
</dbReference>
<dbReference type="EMBL" id="JAELUP010000103">
    <property type="protein sequence ID" value="MBJ6363417.1"/>
    <property type="molecule type" value="Genomic_DNA"/>
</dbReference>
<protein>
    <recommendedName>
        <fullName evidence="3">Ribosome maturation factor RimP</fullName>
    </recommendedName>
</protein>
<dbReference type="Gene3D" id="3.30.300.70">
    <property type="entry name" value="RimP-like superfamily, N-terminal"/>
    <property type="match status" value="1"/>
</dbReference>